<dbReference type="InterPro" id="IPR026960">
    <property type="entry name" value="RVT-Znf"/>
</dbReference>
<dbReference type="InterPro" id="IPR036397">
    <property type="entry name" value="RNaseH_sf"/>
</dbReference>
<dbReference type="CDD" id="cd06222">
    <property type="entry name" value="RNase_H_like"/>
    <property type="match status" value="1"/>
</dbReference>
<dbReference type="PANTHER" id="PTHR47074:SF11">
    <property type="entry name" value="REVERSE TRANSCRIPTASE-LIKE PROTEIN"/>
    <property type="match status" value="1"/>
</dbReference>
<sequence length="469" mass="53130">MLSFSNAVLSLVFLNGIDAHAQKHACDSTIPNQPLIFRVGNGSSIRIWHDPWLPSPSQGFITSEPSPGVEDATVDQLILPGENSWDHDLLADLFSEEDRGQIMKIPLTAHGREDRMYWIHDKKGVYSVRSGYKSLMADSFIHSYSTTENFWKELWRLKIPAKVRNLIWRASLNVLPTVDQLRVRKVEVDSHCPVCSIHDESVLHAFVSCEFAQKIWEAVGVVNSPTMAANFKDWITATLKNHQQDQEIIVMLCWAIWLNRNETVWNAKSFTVLKVVTIANNFLQLWRDANRPPSKLAISSSSPELVKWKPPTRGSLKLNIDASIFEDRGMARLGLVIRNDLGSFVAARVVTVRGIVDPLLAETLGVREALSWIKSKSLEVQTIEMDALLVYNALQSEGIDNSYFGILTEECRLLAREFPHLKFRWVRRSANQVAHTLAKTAESLHAIVEWFYFPPSFLSSVLIADLMNE</sequence>
<evidence type="ECO:0000259" key="3">
    <source>
        <dbReference type="Pfam" id="PF13966"/>
    </source>
</evidence>
<dbReference type="AlphaFoldDB" id="A0AAD1YZL9"/>
<feature type="domain" description="RNase H type-1" evidence="2">
    <location>
        <begin position="319"/>
        <end position="441"/>
    </location>
</feature>
<dbReference type="InterPro" id="IPR052929">
    <property type="entry name" value="RNase_H-like_EbsB-rel"/>
</dbReference>
<dbReference type="Proteomes" id="UP000834106">
    <property type="component" value="Chromosome 4"/>
</dbReference>
<keyword evidence="1" id="KW-0732">Signal</keyword>
<proteinExistence type="predicted"/>
<dbReference type="Pfam" id="PF13456">
    <property type="entry name" value="RVT_3"/>
    <property type="match status" value="1"/>
</dbReference>
<dbReference type="EMBL" id="OU503039">
    <property type="protein sequence ID" value="CAI9760115.1"/>
    <property type="molecule type" value="Genomic_DNA"/>
</dbReference>
<dbReference type="Pfam" id="PF13966">
    <property type="entry name" value="zf-RVT"/>
    <property type="match status" value="1"/>
</dbReference>
<dbReference type="GO" id="GO:0003676">
    <property type="term" value="F:nucleic acid binding"/>
    <property type="evidence" value="ECO:0007669"/>
    <property type="project" value="InterPro"/>
</dbReference>
<dbReference type="InterPro" id="IPR012337">
    <property type="entry name" value="RNaseH-like_sf"/>
</dbReference>
<protein>
    <recommendedName>
        <fullName evidence="6">Reverse transcriptase zinc-binding domain-containing protein</fullName>
    </recommendedName>
</protein>
<evidence type="ECO:0000256" key="1">
    <source>
        <dbReference type="SAM" id="SignalP"/>
    </source>
</evidence>
<keyword evidence="5" id="KW-1185">Reference proteome</keyword>
<dbReference type="PANTHER" id="PTHR47074">
    <property type="entry name" value="BNAC02G40300D PROTEIN"/>
    <property type="match status" value="1"/>
</dbReference>
<feature type="chain" id="PRO_5041899797" description="Reverse transcriptase zinc-binding domain-containing protein" evidence="1">
    <location>
        <begin position="20"/>
        <end position="469"/>
    </location>
</feature>
<accession>A0AAD1YZL9</accession>
<name>A0AAD1YZL9_9LAMI</name>
<dbReference type="InterPro" id="IPR044730">
    <property type="entry name" value="RNase_H-like_dom_plant"/>
</dbReference>
<dbReference type="InterPro" id="IPR002156">
    <property type="entry name" value="RNaseH_domain"/>
</dbReference>
<feature type="signal peptide" evidence="1">
    <location>
        <begin position="1"/>
        <end position="19"/>
    </location>
</feature>
<gene>
    <name evidence="4" type="ORF">FPE_LOCUS7545</name>
</gene>
<reference evidence="4" key="1">
    <citation type="submission" date="2023-05" db="EMBL/GenBank/DDBJ databases">
        <authorList>
            <person name="Huff M."/>
        </authorList>
    </citation>
    <scope>NUCLEOTIDE SEQUENCE</scope>
</reference>
<dbReference type="GO" id="GO:0004523">
    <property type="term" value="F:RNA-DNA hybrid ribonuclease activity"/>
    <property type="evidence" value="ECO:0007669"/>
    <property type="project" value="InterPro"/>
</dbReference>
<evidence type="ECO:0000313" key="4">
    <source>
        <dbReference type="EMBL" id="CAI9760115.1"/>
    </source>
</evidence>
<dbReference type="Gene3D" id="3.30.420.10">
    <property type="entry name" value="Ribonuclease H-like superfamily/Ribonuclease H"/>
    <property type="match status" value="1"/>
</dbReference>
<organism evidence="4 5">
    <name type="scientific">Fraxinus pennsylvanica</name>
    <dbReference type="NCBI Taxonomy" id="56036"/>
    <lineage>
        <taxon>Eukaryota</taxon>
        <taxon>Viridiplantae</taxon>
        <taxon>Streptophyta</taxon>
        <taxon>Embryophyta</taxon>
        <taxon>Tracheophyta</taxon>
        <taxon>Spermatophyta</taxon>
        <taxon>Magnoliopsida</taxon>
        <taxon>eudicotyledons</taxon>
        <taxon>Gunneridae</taxon>
        <taxon>Pentapetalae</taxon>
        <taxon>asterids</taxon>
        <taxon>lamiids</taxon>
        <taxon>Lamiales</taxon>
        <taxon>Oleaceae</taxon>
        <taxon>Oleeae</taxon>
        <taxon>Fraxinus</taxon>
    </lineage>
</organism>
<dbReference type="SUPFAM" id="SSF53098">
    <property type="entry name" value="Ribonuclease H-like"/>
    <property type="match status" value="1"/>
</dbReference>
<evidence type="ECO:0000313" key="5">
    <source>
        <dbReference type="Proteomes" id="UP000834106"/>
    </source>
</evidence>
<evidence type="ECO:0008006" key="6">
    <source>
        <dbReference type="Google" id="ProtNLM"/>
    </source>
</evidence>
<evidence type="ECO:0000259" key="2">
    <source>
        <dbReference type="Pfam" id="PF13456"/>
    </source>
</evidence>
<feature type="domain" description="Reverse transcriptase zinc-binding" evidence="3">
    <location>
        <begin position="126"/>
        <end position="216"/>
    </location>
</feature>